<name>A0A8T4J3W5_9ACTN</name>
<comment type="caution">
    <text evidence="2">The sequence shown here is derived from an EMBL/GenBank/DDBJ whole genome shotgun (WGS) entry which is preliminary data.</text>
</comment>
<feature type="non-terminal residue" evidence="2">
    <location>
        <position position="242"/>
    </location>
</feature>
<evidence type="ECO:0000313" key="3">
    <source>
        <dbReference type="Proteomes" id="UP000675554"/>
    </source>
</evidence>
<dbReference type="AlphaFoldDB" id="A0A8T4J3W5"/>
<feature type="non-terminal residue" evidence="2">
    <location>
        <position position="1"/>
    </location>
</feature>
<proteinExistence type="predicted"/>
<organism evidence="2 3">
    <name type="scientific">Streptomyces daliensis</name>
    <dbReference type="NCBI Taxonomy" id="299421"/>
    <lineage>
        <taxon>Bacteria</taxon>
        <taxon>Bacillati</taxon>
        <taxon>Actinomycetota</taxon>
        <taxon>Actinomycetes</taxon>
        <taxon>Kitasatosporales</taxon>
        <taxon>Streptomycetaceae</taxon>
        <taxon>Streptomyces</taxon>
    </lineage>
</organism>
<evidence type="ECO:0000256" key="1">
    <source>
        <dbReference type="SAM" id="MobiDB-lite"/>
    </source>
</evidence>
<dbReference type="EMBL" id="JAGSMN010001682">
    <property type="protein sequence ID" value="MBR7678655.1"/>
    <property type="molecule type" value="Genomic_DNA"/>
</dbReference>
<gene>
    <name evidence="2" type="ORF">KDA82_38010</name>
</gene>
<evidence type="ECO:0008006" key="4">
    <source>
        <dbReference type="Google" id="ProtNLM"/>
    </source>
</evidence>
<keyword evidence="3" id="KW-1185">Reference proteome</keyword>
<evidence type="ECO:0000313" key="2">
    <source>
        <dbReference type="EMBL" id="MBR7678655.1"/>
    </source>
</evidence>
<feature type="region of interest" description="Disordered" evidence="1">
    <location>
        <begin position="1"/>
        <end position="34"/>
    </location>
</feature>
<protein>
    <recommendedName>
        <fullName evidence="4">ATP-binding protein</fullName>
    </recommendedName>
</protein>
<accession>A0A8T4J3W5</accession>
<dbReference type="Proteomes" id="UP000675554">
    <property type="component" value="Unassembled WGS sequence"/>
</dbReference>
<reference evidence="2" key="1">
    <citation type="submission" date="2021-04" db="EMBL/GenBank/DDBJ databases">
        <title>Sequencing of actinobacteria type strains.</title>
        <authorList>
            <person name="Nguyen G.-S."/>
            <person name="Wentzel A."/>
        </authorList>
    </citation>
    <scope>NUCLEOTIDE SEQUENCE</scope>
    <source>
        <strain evidence="2">DSM 42095</strain>
    </source>
</reference>
<sequence length="242" mass="22995">GELADKTGDLGKGGDAAKGAVKGAEKTAGKAVGKATGVAGDVKGKATEATKAVDGLKGGELPQVPAVGAVSGLPTKDLPAQGLPTDALRTDGLPAAPSAPGTGNLFSGIAAAGLRPEQLTTALKGGTTQQVVKSTKQTVAPVQPVVGGVGGTGASVLPPVAQSLVVRTLPVTGQVTGLAGQTTGIAEQAAGDAGTTADHAVSATVPYVAGITIQADGLAQGVTGDVTGHVSAFGQSLAEGAD</sequence>